<dbReference type="EMBL" id="QNRJ01000008">
    <property type="protein sequence ID" value="RBP03690.1"/>
    <property type="molecule type" value="Genomic_DNA"/>
</dbReference>
<dbReference type="Gene3D" id="1.20.120.450">
    <property type="entry name" value="dinb family like domain"/>
    <property type="match status" value="1"/>
</dbReference>
<dbReference type="RefSeq" id="WP_181778140.1">
    <property type="nucleotide sequence ID" value="NZ_QNRJ01000008.1"/>
</dbReference>
<dbReference type="InterPro" id="IPR034660">
    <property type="entry name" value="DinB/YfiT-like"/>
</dbReference>
<dbReference type="InterPro" id="IPR024775">
    <property type="entry name" value="DinB-like"/>
</dbReference>
<proteinExistence type="predicted"/>
<dbReference type="AlphaFoldDB" id="A0A366EPS0"/>
<organism evidence="2 3">
    <name type="scientific">Rossellomorea aquimaris</name>
    <dbReference type="NCBI Taxonomy" id="189382"/>
    <lineage>
        <taxon>Bacteria</taxon>
        <taxon>Bacillati</taxon>
        <taxon>Bacillota</taxon>
        <taxon>Bacilli</taxon>
        <taxon>Bacillales</taxon>
        <taxon>Bacillaceae</taxon>
        <taxon>Rossellomorea</taxon>
    </lineage>
</organism>
<protein>
    <submittedName>
        <fullName evidence="2">DinB family protein</fullName>
    </submittedName>
</protein>
<reference evidence="2 3" key="1">
    <citation type="submission" date="2018-06" db="EMBL/GenBank/DDBJ databases">
        <title>Freshwater and sediment microbial communities from various areas in North America, analyzing microbe dynamics in response to fracking.</title>
        <authorList>
            <person name="Lamendella R."/>
        </authorList>
    </citation>
    <scope>NUCLEOTIDE SEQUENCE [LARGE SCALE GENOMIC DNA]</scope>
    <source>
        <strain evidence="2 3">97B</strain>
    </source>
</reference>
<dbReference type="SUPFAM" id="SSF109854">
    <property type="entry name" value="DinB/YfiT-like putative metalloenzymes"/>
    <property type="match status" value="1"/>
</dbReference>
<accession>A0A366EPS0</accession>
<evidence type="ECO:0000313" key="2">
    <source>
        <dbReference type="EMBL" id="RBP03690.1"/>
    </source>
</evidence>
<dbReference type="Pfam" id="PF12867">
    <property type="entry name" value="DinB_2"/>
    <property type="match status" value="1"/>
</dbReference>
<evidence type="ECO:0000313" key="3">
    <source>
        <dbReference type="Proteomes" id="UP000252118"/>
    </source>
</evidence>
<comment type="caution">
    <text evidence="2">The sequence shown here is derived from an EMBL/GenBank/DDBJ whole genome shotgun (WGS) entry which is preliminary data.</text>
</comment>
<dbReference type="Proteomes" id="UP000252118">
    <property type="component" value="Unassembled WGS sequence"/>
</dbReference>
<feature type="domain" description="DinB-like" evidence="1">
    <location>
        <begin position="10"/>
        <end position="154"/>
    </location>
</feature>
<name>A0A366EPS0_9BACI</name>
<evidence type="ECO:0000259" key="1">
    <source>
        <dbReference type="Pfam" id="PF12867"/>
    </source>
</evidence>
<sequence length="162" mass="18800">MWETKVMEIRDKVKGSFRDVPVDKLNEKPSPEEWSIAQIVLHLAGAEKRFLTLALESAAENQSGTCENRADLSVFDDPSKKLKAPIEPTSEFQKKEDLILALNESRSYTSLFLELYTQEALKNRSMNHHRFGDMPIWQVLELLGKHEQRHLVQIEEVKRRIL</sequence>
<gene>
    <name evidence="2" type="ORF">DET59_108112</name>
</gene>